<evidence type="ECO:0000313" key="2">
    <source>
        <dbReference type="Proteomes" id="UP000095285"/>
    </source>
</evidence>
<evidence type="ECO:0000313" key="3">
    <source>
        <dbReference type="WBParaSite" id="EN70_12076"/>
    </source>
</evidence>
<dbReference type="STRING" id="7209.A0A1I7VBU2"/>
<organism evidence="2 3">
    <name type="scientific">Loa loa</name>
    <name type="common">Eye worm</name>
    <name type="synonym">Filaria loa</name>
    <dbReference type="NCBI Taxonomy" id="7209"/>
    <lineage>
        <taxon>Eukaryota</taxon>
        <taxon>Metazoa</taxon>
        <taxon>Ecdysozoa</taxon>
        <taxon>Nematoda</taxon>
        <taxon>Chromadorea</taxon>
        <taxon>Rhabditida</taxon>
        <taxon>Spirurina</taxon>
        <taxon>Spiruromorpha</taxon>
        <taxon>Filarioidea</taxon>
        <taxon>Onchocercidae</taxon>
        <taxon>Loa</taxon>
    </lineage>
</organism>
<proteinExistence type="predicted"/>
<dbReference type="AlphaFoldDB" id="A0A1I7VBU2"/>
<evidence type="ECO:0000256" key="1">
    <source>
        <dbReference type="SAM" id="MobiDB-lite"/>
    </source>
</evidence>
<feature type="compositionally biased region" description="Acidic residues" evidence="1">
    <location>
        <begin position="641"/>
        <end position="683"/>
    </location>
</feature>
<accession>A0A1I7VBU2</accession>
<sequence>MDFRDMITCANNSSKHSSHNSKDKLSSIDDDDDDVGGDASSDCDSVADTTWSSEVDMSYQQSNFTTQSLLLHQQYDDKNDKSTITCIGNGDREITLSLYNSDTTKDDDSNSDSDEEFAIHACLRGFIKSKSISTIQKHNYAAPISYAASSAPYFLRNRAYHNYRTPIFKTKSNINIIDNWPTATNNFKYGMDFESDDDDLDQARSSPFTCCWSAPEFIGDNEQQTTEELSSSEDACFNEGIVTNEKSESLHCANLCGYDEEMRTSILDFNEPVSIHVSNLTYSNHLSNKTYPRAISENDSLCIYDASPSPHQDEEINFMDELPEIEETVNKWTPEALINFAKGTLRENFETIKQPNENHEIGSSTFANISKSLGSLDLWETKMGWITRVPSPSMDHCGIGMRQSISCHDRMITSYVDCVIQNHYNRCSSPDCHKYASKPEDGMKQTMMNNNSGSDTSDDEWIRCVDDVQLEDTHGNDCLHNEIYPQVTVPIFSQHNDNNNSYIINQQNFNDMDKNKEMIMKCKQQPTTTFFNVLKNVTNDENMMNVSNQIDNFDKEEFLSYHEKNQYSILVDPIPCRSYSLNILDQMPKTMIDLEQVRYFFTTKMINNNDIQNLSNLKQHTIHYRSMNDKNDIEYGPGESIENDDDDEDDDENHVDLNLDDDDDDDDGDDDDDNDLDDNNDDGFMDRIPSIKRSKLPNFYEFTFDVKNTIRKNTTKLSNIDRNPALYPFLEEYKPVDINNEIMDESHSTITLWDDCCEYAQQISEIARVWFQKSSDTTNIDEITTDQTTFTIYPKYNDLTKFTMDTIELDNRRQPLSSPINGTPSTIDGIYSFIFY</sequence>
<feature type="region of interest" description="Disordered" evidence="1">
    <location>
        <begin position="628"/>
        <end position="688"/>
    </location>
</feature>
<dbReference type="Proteomes" id="UP000095285">
    <property type="component" value="Unassembled WGS sequence"/>
</dbReference>
<name>A0A1I7VBU2_LOALO</name>
<dbReference type="WBParaSite" id="EN70_12076">
    <property type="protein sequence ID" value="EN70_12076"/>
    <property type="gene ID" value="EN70_12076"/>
</dbReference>
<reference evidence="3" key="2">
    <citation type="submission" date="2016-11" db="UniProtKB">
        <authorList>
            <consortium name="WormBaseParasite"/>
        </authorList>
    </citation>
    <scope>IDENTIFICATION</scope>
</reference>
<keyword evidence="2" id="KW-1185">Reference proteome</keyword>
<protein>
    <submittedName>
        <fullName evidence="3">Clathrin_bdg domain-containing protein</fullName>
    </submittedName>
</protein>
<feature type="region of interest" description="Disordered" evidence="1">
    <location>
        <begin position="1"/>
        <end position="45"/>
    </location>
</feature>
<reference evidence="2" key="1">
    <citation type="submission" date="2012-04" db="EMBL/GenBank/DDBJ databases">
        <title>The Genome Sequence of Loa loa.</title>
        <authorList>
            <consortium name="The Broad Institute Genome Sequencing Platform"/>
            <consortium name="Broad Institute Genome Sequencing Center for Infectious Disease"/>
            <person name="Nutman T.B."/>
            <person name="Fink D.L."/>
            <person name="Russ C."/>
            <person name="Young S."/>
            <person name="Zeng Q."/>
            <person name="Gargeya S."/>
            <person name="Alvarado L."/>
            <person name="Berlin A."/>
            <person name="Chapman S.B."/>
            <person name="Chen Z."/>
            <person name="Freedman E."/>
            <person name="Gellesch M."/>
            <person name="Goldberg J."/>
            <person name="Griggs A."/>
            <person name="Gujja S."/>
            <person name="Heilman E.R."/>
            <person name="Heiman D."/>
            <person name="Howarth C."/>
            <person name="Mehta T."/>
            <person name="Neiman D."/>
            <person name="Pearson M."/>
            <person name="Roberts A."/>
            <person name="Saif S."/>
            <person name="Shea T."/>
            <person name="Shenoy N."/>
            <person name="Sisk P."/>
            <person name="Stolte C."/>
            <person name="Sykes S."/>
            <person name="White J."/>
            <person name="Yandava C."/>
            <person name="Haas B."/>
            <person name="Henn M.R."/>
            <person name="Nusbaum C."/>
            <person name="Birren B."/>
        </authorList>
    </citation>
    <scope>NUCLEOTIDE SEQUENCE [LARGE SCALE GENOMIC DNA]</scope>
</reference>